<dbReference type="PANTHER" id="PTHR43451:SF1">
    <property type="entry name" value="ACETYLTRANSFERASE"/>
    <property type="match status" value="1"/>
</dbReference>
<gene>
    <name evidence="2" type="ORF">BA195_03125</name>
</gene>
<dbReference type="InterPro" id="IPR000182">
    <property type="entry name" value="GNAT_dom"/>
</dbReference>
<evidence type="ECO:0000259" key="1">
    <source>
        <dbReference type="PROSITE" id="PS51186"/>
    </source>
</evidence>
<feature type="domain" description="N-acetyltransferase" evidence="1">
    <location>
        <begin position="1"/>
        <end position="150"/>
    </location>
</feature>
<keyword evidence="3" id="KW-1185">Reference proteome</keyword>
<name>A0A1B9Y3V2_9FLAO</name>
<dbReference type="EMBL" id="MAKX01000001">
    <property type="protein sequence ID" value="OCK44483.1"/>
    <property type="molecule type" value="Genomic_DNA"/>
</dbReference>
<dbReference type="GO" id="GO:0016747">
    <property type="term" value="F:acyltransferase activity, transferring groups other than amino-acyl groups"/>
    <property type="evidence" value="ECO:0007669"/>
    <property type="project" value="InterPro"/>
</dbReference>
<reference evidence="2 3" key="1">
    <citation type="submission" date="2016-06" db="EMBL/GenBank/DDBJ databases">
        <title>Draft Genome Sequence of Tenacibaculum soleae UCD-KL19.</title>
        <authorList>
            <person name="Eisen J.A."/>
            <person name="Coil D.A."/>
            <person name="Lujan K.M."/>
        </authorList>
    </citation>
    <scope>NUCLEOTIDE SEQUENCE [LARGE SCALE GENOMIC DNA]</scope>
    <source>
        <strain evidence="2 3">UCD-KL19</strain>
    </source>
</reference>
<dbReference type="Pfam" id="PF13673">
    <property type="entry name" value="Acetyltransf_10"/>
    <property type="match status" value="1"/>
</dbReference>
<accession>A0A1B9Y3V2</accession>
<organism evidence="2 3">
    <name type="scientific">Tenacibaculum soleae</name>
    <dbReference type="NCBI Taxonomy" id="447689"/>
    <lineage>
        <taxon>Bacteria</taxon>
        <taxon>Pseudomonadati</taxon>
        <taxon>Bacteroidota</taxon>
        <taxon>Flavobacteriia</taxon>
        <taxon>Flavobacteriales</taxon>
        <taxon>Flavobacteriaceae</taxon>
        <taxon>Tenacibaculum</taxon>
    </lineage>
</organism>
<protein>
    <recommendedName>
        <fullName evidence="1">N-acetyltransferase domain-containing protein</fullName>
    </recommendedName>
</protein>
<dbReference type="PROSITE" id="PS51186">
    <property type="entry name" value="GNAT"/>
    <property type="match status" value="1"/>
</dbReference>
<dbReference type="Gene3D" id="3.40.630.30">
    <property type="match status" value="1"/>
</dbReference>
<sequence>MTIRKAQIEDLPELQKLFSETIIKTCQNEYSLNQRKVWSKAVKKTEKWEKSLKEEFFIVAESEKIIVGFSSLKNKNHLNLMYIHKDYTRKGIASLLYEHIKAKSIEYKVEKLNANVSKTAKPFFEKLGFKTVKQHKNIIENEIVINYKMTE</sequence>
<dbReference type="PANTHER" id="PTHR43451">
    <property type="entry name" value="ACETYLTRANSFERASE (GNAT) FAMILY PROTEIN"/>
    <property type="match status" value="1"/>
</dbReference>
<dbReference type="CDD" id="cd04301">
    <property type="entry name" value="NAT_SF"/>
    <property type="match status" value="1"/>
</dbReference>
<dbReference type="Proteomes" id="UP000093186">
    <property type="component" value="Unassembled WGS sequence"/>
</dbReference>
<dbReference type="AlphaFoldDB" id="A0A1B9Y3V2"/>
<evidence type="ECO:0000313" key="3">
    <source>
        <dbReference type="Proteomes" id="UP000093186"/>
    </source>
</evidence>
<dbReference type="STRING" id="447689.BA195_03125"/>
<proteinExistence type="predicted"/>
<dbReference type="SUPFAM" id="SSF55729">
    <property type="entry name" value="Acyl-CoA N-acyltransferases (Nat)"/>
    <property type="match status" value="1"/>
</dbReference>
<dbReference type="InterPro" id="IPR016181">
    <property type="entry name" value="Acyl_CoA_acyltransferase"/>
</dbReference>
<dbReference type="InterPro" id="IPR052564">
    <property type="entry name" value="N-acetyltrans/Recomb-assoc"/>
</dbReference>
<comment type="caution">
    <text evidence="2">The sequence shown here is derived from an EMBL/GenBank/DDBJ whole genome shotgun (WGS) entry which is preliminary data.</text>
</comment>
<evidence type="ECO:0000313" key="2">
    <source>
        <dbReference type="EMBL" id="OCK44483.1"/>
    </source>
</evidence>